<proteinExistence type="predicted"/>
<sequence>MLKWVLRKVTGKCELLRITYEEGDTIERTKRIEDSLRHSRNSELKTCATSVDFIVEESAKTIASIKSVVPEVHPRFENSLRDCLQRIKTYNKILAEAEELRKEKFSKADPTHEAKLVQLWNVYSDVPLPQSVGQHWTDLGFQGLDPGTDFRGMGMLGLEQLIYFALTYPAEARQVLSQSHHPKYGFSFAIVGINMTEMGYTLLFKGRLRSHFYGLDKPDPDLVDLHQVYCYLLYEFTQFWQSEKPRDIMEFSRLREKFRKNIQKALKAPKVRLLSSFQEVPKH</sequence>
<evidence type="ECO:0000313" key="2">
    <source>
        <dbReference type="EMBL" id="CAG5136462.1"/>
    </source>
</evidence>
<dbReference type="PROSITE" id="PS51335">
    <property type="entry name" value="ELMO"/>
    <property type="match status" value="1"/>
</dbReference>
<dbReference type="Pfam" id="PF04727">
    <property type="entry name" value="ELMO_CED12"/>
    <property type="match status" value="1"/>
</dbReference>
<dbReference type="InterPro" id="IPR006816">
    <property type="entry name" value="ELMO_dom"/>
</dbReference>
<dbReference type="EMBL" id="CAJHNH020008536">
    <property type="protein sequence ID" value="CAG5136462.1"/>
    <property type="molecule type" value="Genomic_DNA"/>
</dbReference>
<dbReference type="AlphaFoldDB" id="A0A8S4A8D2"/>
<organism evidence="2 3">
    <name type="scientific">Candidula unifasciata</name>
    <dbReference type="NCBI Taxonomy" id="100452"/>
    <lineage>
        <taxon>Eukaryota</taxon>
        <taxon>Metazoa</taxon>
        <taxon>Spiralia</taxon>
        <taxon>Lophotrochozoa</taxon>
        <taxon>Mollusca</taxon>
        <taxon>Gastropoda</taxon>
        <taxon>Heterobranchia</taxon>
        <taxon>Euthyneura</taxon>
        <taxon>Panpulmonata</taxon>
        <taxon>Eupulmonata</taxon>
        <taxon>Stylommatophora</taxon>
        <taxon>Helicina</taxon>
        <taxon>Helicoidea</taxon>
        <taxon>Geomitridae</taxon>
        <taxon>Candidula</taxon>
    </lineage>
</organism>
<name>A0A8S4A8D2_9EUPU</name>
<dbReference type="PANTHER" id="PTHR12771">
    <property type="entry name" value="ENGULFMENT AND CELL MOTILITY"/>
    <property type="match status" value="1"/>
</dbReference>
<keyword evidence="3" id="KW-1185">Reference proteome</keyword>
<reference evidence="2" key="1">
    <citation type="submission" date="2021-04" db="EMBL/GenBank/DDBJ databases">
        <authorList>
            <consortium name="Molecular Ecology Group"/>
        </authorList>
    </citation>
    <scope>NUCLEOTIDE SEQUENCE</scope>
</reference>
<feature type="domain" description="ELMO" evidence="1">
    <location>
        <begin position="111"/>
        <end position="266"/>
    </location>
</feature>
<protein>
    <recommendedName>
        <fullName evidence="1">ELMO domain-containing protein</fullName>
    </recommendedName>
</protein>
<dbReference type="InterPro" id="IPR050868">
    <property type="entry name" value="ELMO_domain-containing"/>
</dbReference>
<dbReference type="OrthoDB" id="67155at2759"/>
<comment type="caution">
    <text evidence="2">The sequence shown here is derived from an EMBL/GenBank/DDBJ whole genome shotgun (WGS) entry which is preliminary data.</text>
</comment>
<evidence type="ECO:0000259" key="1">
    <source>
        <dbReference type="PROSITE" id="PS51335"/>
    </source>
</evidence>
<dbReference type="GO" id="GO:0005096">
    <property type="term" value="F:GTPase activator activity"/>
    <property type="evidence" value="ECO:0007669"/>
    <property type="project" value="TreeGrafter"/>
</dbReference>
<accession>A0A8S4A8D2</accession>
<dbReference type="PANTHER" id="PTHR12771:SF51">
    <property type="entry name" value="LD01482P"/>
    <property type="match status" value="1"/>
</dbReference>
<gene>
    <name evidence="2" type="ORF">CUNI_LOCUS22020</name>
</gene>
<dbReference type="Proteomes" id="UP000678393">
    <property type="component" value="Unassembled WGS sequence"/>
</dbReference>
<evidence type="ECO:0000313" key="3">
    <source>
        <dbReference type="Proteomes" id="UP000678393"/>
    </source>
</evidence>